<feature type="region of interest" description="Disordered" evidence="2">
    <location>
        <begin position="313"/>
        <end position="378"/>
    </location>
</feature>
<keyword evidence="1" id="KW-0804">Transcription</keyword>
<dbReference type="SUPFAM" id="SSF46785">
    <property type="entry name" value="Winged helix' DNA-binding domain"/>
    <property type="match status" value="1"/>
</dbReference>
<dbReference type="GO" id="GO:0005667">
    <property type="term" value="C:transcription regulator complex"/>
    <property type="evidence" value="ECO:0007669"/>
    <property type="project" value="InterPro"/>
</dbReference>
<evidence type="ECO:0000256" key="1">
    <source>
        <dbReference type="RuleBase" id="RU003796"/>
    </source>
</evidence>
<evidence type="ECO:0000313" key="5">
    <source>
        <dbReference type="Proteomes" id="UP000717585"/>
    </source>
</evidence>
<proteinExistence type="inferred from homology"/>
<evidence type="ECO:0000313" key="4">
    <source>
        <dbReference type="EMBL" id="KAG9391099.1"/>
    </source>
</evidence>
<dbReference type="EMBL" id="JAHDYR010000062">
    <property type="protein sequence ID" value="KAG9391099.1"/>
    <property type="molecule type" value="Genomic_DNA"/>
</dbReference>
<keyword evidence="5" id="KW-1185">Reference proteome</keyword>
<dbReference type="Pfam" id="PF02319">
    <property type="entry name" value="WHD_E2F_TDP"/>
    <property type="match status" value="1"/>
</dbReference>
<feature type="region of interest" description="Disordered" evidence="2">
    <location>
        <begin position="1"/>
        <end position="66"/>
    </location>
</feature>
<keyword evidence="1" id="KW-0539">Nucleus</keyword>
<dbReference type="Proteomes" id="UP000717585">
    <property type="component" value="Unassembled WGS sequence"/>
</dbReference>
<dbReference type="OrthoDB" id="10265781at2759"/>
<gene>
    <name evidence="4" type="ORF">J8273_7373</name>
</gene>
<comment type="caution">
    <text evidence="4">The sequence shown here is derived from an EMBL/GenBank/DDBJ whole genome shotgun (WGS) entry which is preliminary data.</text>
</comment>
<comment type="similarity">
    <text evidence="1">Belongs to the E2F/DP family.</text>
</comment>
<dbReference type="InterPro" id="IPR003316">
    <property type="entry name" value="E2F_WHTH_DNA-bd_dom"/>
</dbReference>
<protein>
    <submittedName>
        <fullName evidence="4">E2F/DP family winged-helix DNA-binding domain</fullName>
    </submittedName>
</protein>
<dbReference type="GO" id="GO:0003677">
    <property type="term" value="F:DNA binding"/>
    <property type="evidence" value="ECO:0007669"/>
    <property type="project" value="UniProtKB-KW"/>
</dbReference>
<feature type="compositionally biased region" description="Basic and acidic residues" evidence="2">
    <location>
        <begin position="15"/>
        <end position="48"/>
    </location>
</feature>
<dbReference type="InterPro" id="IPR036390">
    <property type="entry name" value="WH_DNA-bd_sf"/>
</dbReference>
<keyword evidence="1" id="KW-0805">Transcription regulation</keyword>
<name>A0A8J6AZL7_9EUKA</name>
<evidence type="ECO:0000256" key="2">
    <source>
        <dbReference type="SAM" id="MobiDB-lite"/>
    </source>
</evidence>
<comment type="subcellular location">
    <subcellularLocation>
        <location evidence="1">Nucleus</location>
    </subcellularLocation>
</comment>
<dbReference type="SMART" id="SM01372">
    <property type="entry name" value="E2F_TDP"/>
    <property type="match status" value="1"/>
</dbReference>
<organism evidence="4 5">
    <name type="scientific">Carpediemonas membranifera</name>
    <dbReference type="NCBI Taxonomy" id="201153"/>
    <lineage>
        <taxon>Eukaryota</taxon>
        <taxon>Metamonada</taxon>
        <taxon>Carpediemonas-like organisms</taxon>
        <taxon>Carpediemonas</taxon>
    </lineage>
</organism>
<sequence length="378" mass="41717">MTSEVKRMVLRPRSSRLDLEESHSRSDRADRAEARLKRSAKPTKEPLKQKSSAKKAVSVKTEDTTGQVQCCDDMEQLALFLSSQAQDEPGDADASAAEEEEDPFSILLAASQMVKTESPPPASPESRSQRKLEAKIRNNRDKGMLLPGENLTVEEKALVFRKNEYLDSATVTRRKAAAREGLEETTGKVLRLLQVRGRMLINDLISGIGINYRRVYDILNVLQSTPLVNRVGPGGTKTDDKKEHNASTFSAYQLMNKETPVVIKAPVDLETGEAEAEELVGHFMEGQRAHQMITTMLMGDDDAVDVEGMATMADGVDDNPDAQNTVSQPLDVGPTPAPVSSWPTADWAASRTMTDRQTTGQLSRRRYGPYGSRRRNEG</sequence>
<dbReference type="GO" id="GO:0006355">
    <property type="term" value="P:regulation of DNA-templated transcription"/>
    <property type="evidence" value="ECO:0007669"/>
    <property type="project" value="InterPro"/>
</dbReference>
<dbReference type="GO" id="GO:0005634">
    <property type="term" value="C:nucleus"/>
    <property type="evidence" value="ECO:0007669"/>
    <property type="project" value="UniProtKB-SubCell"/>
</dbReference>
<accession>A0A8J6AZL7</accession>
<reference evidence="4" key="1">
    <citation type="submission" date="2021-05" db="EMBL/GenBank/DDBJ databases">
        <title>A free-living protist that lacks canonical eukaryotic 1 DNA replication and segregation systems.</title>
        <authorList>
            <person name="Salas-Leiva D.E."/>
            <person name="Tromer E.C."/>
            <person name="Curtis B.A."/>
            <person name="Jerlstrom-Hultqvist J."/>
            <person name="Kolisko M."/>
            <person name="Yi Z."/>
            <person name="Salas-Leiva J.S."/>
            <person name="Gallot-Lavallee L."/>
            <person name="Kops G.J.P.L."/>
            <person name="Archibald J.M."/>
            <person name="Simpson A.G.B."/>
            <person name="Roger A.J."/>
        </authorList>
    </citation>
    <scope>NUCLEOTIDE SEQUENCE</scope>
    <source>
        <strain evidence="4">BICM</strain>
    </source>
</reference>
<feature type="domain" description="E2F/DP family winged-helix DNA-binding" evidence="3">
    <location>
        <begin position="177"/>
        <end position="232"/>
    </location>
</feature>
<keyword evidence="1 4" id="KW-0238">DNA-binding</keyword>
<feature type="compositionally biased region" description="Polar residues" evidence="2">
    <location>
        <begin position="351"/>
        <end position="362"/>
    </location>
</feature>
<dbReference type="AlphaFoldDB" id="A0A8J6AZL7"/>
<evidence type="ECO:0000259" key="3">
    <source>
        <dbReference type="SMART" id="SM01372"/>
    </source>
</evidence>